<organism evidence="1 2">
    <name type="scientific">Auriscalpium vulgare</name>
    <dbReference type="NCBI Taxonomy" id="40419"/>
    <lineage>
        <taxon>Eukaryota</taxon>
        <taxon>Fungi</taxon>
        <taxon>Dikarya</taxon>
        <taxon>Basidiomycota</taxon>
        <taxon>Agaricomycotina</taxon>
        <taxon>Agaricomycetes</taxon>
        <taxon>Russulales</taxon>
        <taxon>Auriscalpiaceae</taxon>
        <taxon>Auriscalpium</taxon>
    </lineage>
</organism>
<comment type="caution">
    <text evidence="1">The sequence shown here is derived from an EMBL/GenBank/DDBJ whole genome shotgun (WGS) entry which is preliminary data.</text>
</comment>
<keyword evidence="2" id="KW-1185">Reference proteome</keyword>
<reference evidence="1" key="2">
    <citation type="journal article" date="2022" name="New Phytol.">
        <title>Evolutionary transition to the ectomycorrhizal habit in the genomes of a hyperdiverse lineage of mushroom-forming fungi.</title>
        <authorList>
            <person name="Looney B."/>
            <person name="Miyauchi S."/>
            <person name="Morin E."/>
            <person name="Drula E."/>
            <person name="Courty P.E."/>
            <person name="Kohler A."/>
            <person name="Kuo A."/>
            <person name="LaButti K."/>
            <person name="Pangilinan J."/>
            <person name="Lipzen A."/>
            <person name="Riley R."/>
            <person name="Andreopoulos W."/>
            <person name="He G."/>
            <person name="Johnson J."/>
            <person name="Nolan M."/>
            <person name="Tritt A."/>
            <person name="Barry K.W."/>
            <person name="Grigoriev I.V."/>
            <person name="Nagy L.G."/>
            <person name="Hibbett D."/>
            <person name="Henrissat B."/>
            <person name="Matheny P.B."/>
            <person name="Labbe J."/>
            <person name="Martin F.M."/>
        </authorList>
    </citation>
    <scope>NUCLEOTIDE SEQUENCE</scope>
    <source>
        <strain evidence="1">FP105234-sp</strain>
    </source>
</reference>
<dbReference type="Proteomes" id="UP000814033">
    <property type="component" value="Unassembled WGS sequence"/>
</dbReference>
<sequence length="410" mass="45573">MGKNNVQDLLNNADIQDPFDFSQKILQDLDSAVRCKICSELYAAPVVLACGHCFCSLCARSQLSEKEACPACWKPATEDQLRINPAMEEAVIAWKAARAFVVRLATDDHIRQMRPQTPELRPTKKRRMSPASDSDIEMLEQPAAGPSTPRKPTKRPSSPAQPRPKSTARSRSSEPPVDDKLIDCPACAHRVHMDKINQHLDSGCKLPPSTVTTSAKQKDAWSKIFSGETRKKGKDRTGDDAPLPKVSYAVLKEKQIRELLAEHDLPTTGERSLLIARHQRWITLYNANLDHHPSQRRRTAELRTELRKWEDDRKAITKRGTAKEVAQAVNLTQHQRDNKAEFAVLVARARPKKATVAVSTSSGLAELDADGCSSPPVDKEHDLDASDTQVDMTIVDPDAPRPKESAILVE</sequence>
<evidence type="ECO:0000313" key="1">
    <source>
        <dbReference type="EMBL" id="KAI0045147.1"/>
    </source>
</evidence>
<name>A0ACB8RMM1_9AGAM</name>
<reference evidence="1" key="1">
    <citation type="submission" date="2021-02" db="EMBL/GenBank/DDBJ databases">
        <authorList>
            <consortium name="DOE Joint Genome Institute"/>
            <person name="Ahrendt S."/>
            <person name="Looney B.P."/>
            <person name="Miyauchi S."/>
            <person name="Morin E."/>
            <person name="Drula E."/>
            <person name="Courty P.E."/>
            <person name="Chicoki N."/>
            <person name="Fauchery L."/>
            <person name="Kohler A."/>
            <person name="Kuo A."/>
            <person name="Labutti K."/>
            <person name="Pangilinan J."/>
            <person name="Lipzen A."/>
            <person name="Riley R."/>
            <person name="Andreopoulos W."/>
            <person name="He G."/>
            <person name="Johnson J."/>
            <person name="Barry K.W."/>
            <person name="Grigoriev I.V."/>
            <person name="Nagy L."/>
            <person name="Hibbett D."/>
            <person name="Henrissat B."/>
            <person name="Matheny P.B."/>
            <person name="Labbe J."/>
            <person name="Martin F."/>
        </authorList>
    </citation>
    <scope>NUCLEOTIDE SEQUENCE</scope>
    <source>
        <strain evidence="1">FP105234-sp</strain>
    </source>
</reference>
<proteinExistence type="predicted"/>
<protein>
    <submittedName>
        <fullName evidence="1">Uncharacterized protein</fullName>
    </submittedName>
</protein>
<gene>
    <name evidence="1" type="ORF">FA95DRAFT_1561436</name>
</gene>
<dbReference type="EMBL" id="MU275960">
    <property type="protein sequence ID" value="KAI0045147.1"/>
    <property type="molecule type" value="Genomic_DNA"/>
</dbReference>
<accession>A0ACB8RMM1</accession>
<evidence type="ECO:0000313" key="2">
    <source>
        <dbReference type="Proteomes" id="UP000814033"/>
    </source>
</evidence>